<dbReference type="OrthoDB" id="9803716at2"/>
<protein>
    <recommendedName>
        <fullName evidence="3">IrrE N-terminal-like domain-containing protein</fullName>
    </recommendedName>
</protein>
<gene>
    <name evidence="1" type="ORF">SAMN04488692_12420</name>
</gene>
<dbReference type="AlphaFoldDB" id="A0A1G9RVG2"/>
<sequence>MVHELAHIMLHVKDDGENLTREVKEMEAEAVAFVVMNHFGLEIKSDKYLALYKESYDLKKSLDRISNVSQKILAYLKQNITEEAV</sequence>
<dbReference type="EMBL" id="FNGO01000024">
    <property type="protein sequence ID" value="SDM27152.1"/>
    <property type="molecule type" value="Genomic_DNA"/>
</dbReference>
<organism evidence="1 2">
    <name type="scientific">Halarsenatibacter silvermanii</name>
    <dbReference type="NCBI Taxonomy" id="321763"/>
    <lineage>
        <taxon>Bacteria</taxon>
        <taxon>Bacillati</taxon>
        <taxon>Bacillota</taxon>
        <taxon>Clostridia</taxon>
        <taxon>Halanaerobiales</taxon>
        <taxon>Halarsenatibacteraceae</taxon>
        <taxon>Halarsenatibacter</taxon>
    </lineage>
</organism>
<reference evidence="1 2" key="1">
    <citation type="submission" date="2016-10" db="EMBL/GenBank/DDBJ databases">
        <authorList>
            <person name="de Groot N.N."/>
        </authorList>
    </citation>
    <scope>NUCLEOTIDE SEQUENCE [LARGE SCALE GENOMIC DNA]</scope>
    <source>
        <strain evidence="1 2">SLAS-1</strain>
    </source>
</reference>
<evidence type="ECO:0000313" key="2">
    <source>
        <dbReference type="Proteomes" id="UP000199476"/>
    </source>
</evidence>
<dbReference type="RefSeq" id="WP_089761588.1">
    <property type="nucleotide sequence ID" value="NZ_FNGO01000024.1"/>
</dbReference>
<evidence type="ECO:0008006" key="3">
    <source>
        <dbReference type="Google" id="ProtNLM"/>
    </source>
</evidence>
<accession>A0A1G9RVG2</accession>
<keyword evidence="2" id="KW-1185">Reference proteome</keyword>
<evidence type="ECO:0000313" key="1">
    <source>
        <dbReference type="EMBL" id="SDM27152.1"/>
    </source>
</evidence>
<dbReference type="STRING" id="321763.SAMN04488692_12420"/>
<proteinExistence type="predicted"/>
<dbReference type="Proteomes" id="UP000199476">
    <property type="component" value="Unassembled WGS sequence"/>
</dbReference>
<name>A0A1G9RVG2_9FIRM</name>